<dbReference type="PANTHER" id="PTHR30344:SF1">
    <property type="entry name" value="6-PHOSPHOGLUCONOLACTONASE"/>
    <property type="match status" value="1"/>
</dbReference>
<comment type="similarity">
    <text evidence="1">Belongs to the cycloisomerase 2 family.</text>
</comment>
<dbReference type="EMBL" id="SZZH01000006">
    <property type="protein sequence ID" value="TKV56997.1"/>
    <property type="molecule type" value="Genomic_DNA"/>
</dbReference>
<keyword evidence="3" id="KW-1185">Reference proteome</keyword>
<sequence>MTRFLVGCYTDGDGGEGVGLTVASHDPASGRWTVEQPAVAGVVASPTYLVAGPEGLALAVSEVPDGVVFAVSVAGVVGADVVSTGSTGGEFPCHLAVDPSGRWVVSANYGSGSLSVHALTADGIGARTALVEHTGSGPNVDRQAGPHVHMIHFLSETLLLAVDLGVDAIFAHRLDGATGALTEVQRSAVPAGFGPRHVVSLPGDRLAVAGELAGEIALARVDLSTGAVTVLDRHPGSAAGEQYGPSAILAMADGRFVLLANRGPDTVSSWRVDGDRLAAVDEIPTGGANPRDMTLVGDLLYVANQDDHTITVIEVDLATGDLRRRDEVLSLPSPTRLLPL</sequence>
<proteinExistence type="inferred from homology"/>
<evidence type="ECO:0000256" key="1">
    <source>
        <dbReference type="ARBA" id="ARBA00005564"/>
    </source>
</evidence>
<reference evidence="2 3" key="1">
    <citation type="submission" date="2019-05" db="EMBL/GenBank/DDBJ databases">
        <title>Nakamurella sp. N5BH11, whole genome shotgun sequence.</title>
        <authorList>
            <person name="Tuo L."/>
        </authorList>
    </citation>
    <scope>NUCLEOTIDE SEQUENCE [LARGE SCALE GENOMIC DNA]</scope>
    <source>
        <strain evidence="2 3">N5BH11</strain>
    </source>
</reference>
<dbReference type="Gene3D" id="2.130.10.10">
    <property type="entry name" value="YVTN repeat-like/Quinoprotein amine dehydrogenase"/>
    <property type="match status" value="1"/>
</dbReference>
<dbReference type="InterPro" id="IPR019405">
    <property type="entry name" value="Lactonase_7-beta_prop"/>
</dbReference>
<protein>
    <submittedName>
        <fullName evidence="2">Lactonase family protein</fullName>
    </submittedName>
</protein>
<dbReference type="OrthoDB" id="9790815at2"/>
<dbReference type="GO" id="GO:0017057">
    <property type="term" value="F:6-phosphogluconolactonase activity"/>
    <property type="evidence" value="ECO:0007669"/>
    <property type="project" value="TreeGrafter"/>
</dbReference>
<dbReference type="AlphaFoldDB" id="A0A4U6QAI1"/>
<accession>A0A4U6QAI1</accession>
<dbReference type="SUPFAM" id="SSF51004">
    <property type="entry name" value="C-terminal (heme d1) domain of cytochrome cd1-nitrite reductase"/>
    <property type="match status" value="1"/>
</dbReference>
<dbReference type="PANTHER" id="PTHR30344">
    <property type="entry name" value="6-PHOSPHOGLUCONOLACTONASE-RELATED"/>
    <property type="match status" value="1"/>
</dbReference>
<dbReference type="Pfam" id="PF10282">
    <property type="entry name" value="Lactonase"/>
    <property type="match status" value="1"/>
</dbReference>
<dbReference type="InterPro" id="IPR050282">
    <property type="entry name" value="Cycloisomerase_2"/>
</dbReference>
<evidence type="ECO:0000313" key="2">
    <source>
        <dbReference type="EMBL" id="TKV56997.1"/>
    </source>
</evidence>
<dbReference type="InterPro" id="IPR015943">
    <property type="entry name" value="WD40/YVTN_repeat-like_dom_sf"/>
</dbReference>
<evidence type="ECO:0000313" key="3">
    <source>
        <dbReference type="Proteomes" id="UP000306985"/>
    </source>
</evidence>
<dbReference type="RefSeq" id="WP_137451383.1">
    <property type="nucleotide sequence ID" value="NZ_SZZH01000006.1"/>
</dbReference>
<name>A0A4U6QAI1_9ACTN</name>
<comment type="caution">
    <text evidence="2">The sequence shown here is derived from an EMBL/GenBank/DDBJ whole genome shotgun (WGS) entry which is preliminary data.</text>
</comment>
<dbReference type="InterPro" id="IPR011048">
    <property type="entry name" value="Haem_d1_sf"/>
</dbReference>
<organism evidence="2 3">
    <name type="scientific">Nakamurella flava</name>
    <dbReference type="NCBI Taxonomy" id="2576308"/>
    <lineage>
        <taxon>Bacteria</taxon>
        <taxon>Bacillati</taxon>
        <taxon>Actinomycetota</taxon>
        <taxon>Actinomycetes</taxon>
        <taxon>Nakamurellales</taxon>
        <taxon>Nakamurellaceae</taxon>
        <taxon>Nakamurella</taxon>
    </lineage>
</organism>
<dbReference type="Proteomes" id="UP000306985">
    <property type="component" value="Unassembled WGS sequence"/>
</dbReference>
<dbReference type="GO" id="GO:0005829">
    <property type="term" value="C:cytosol"/>
    <property type="evidence" value="ECO:0007669"/>
    <property type="project" value="TreeGrafter"/>
</dbReference>
<gene>
    <name evidence="2" type="ORF">FDO65_19460</name>
</gene>